<evidence type="ECO:0000256" key="1">
    <source>
        <dbReference type="ARBA" id="ARBA00034120"/>
    </source>
</evidence>
<accession>A0ABY5V4D4</accession>
<keyword evidence="3" id="KW-0808">Transferase</keyword>
<comment type="similarity">
    <text evidence="1">Belongs to the bacterial reverse transcriptase family.</text>
</comment>
<evidence type="ECO:0000313" key="3">
    <source>
        <dbReference type="EMBL" id="UWN64481.1"/>
    </source>
</evidence>
<dbReference type="PANTHER" id="PTHR34047">
    <property type="entry name" value="NUCLEAR INTRON MATURASE 1, MITOCHONDRIAL-RELATED"/>
    <property type="match status" value="1"/>
</dbReference>
<dbReference type="SUPFAM" id="SSF56672">
    <property type="entry name" value="DNA/RNA polymerases"/>
    <property type="match status" value="1"/>
</dbReference>
<feature type="domain" description="Reverse transcriptase" evidence="2">
    <location>
        <begin position="1"/>
        <end position="310"/>
    </location>
</feature>
<dbReference type="PROSITE" id="PS50878">
    <property type="entry name" value="RT_POL"/>
    <property type="match status" value="1"/>
</dbReference>
<dbReference type="InterPro" id="IPR043502">
    <property type="entry name" value="DNA/RNA_pol_sf"/>
</dbReference>
<dbReference type="Proteomes" id="UP001058267">
    <property type="component" value="Chromosome"/>
</dbReference>
<evidence type="ECO:0000259" key="2">
    <source>
        <dbReference type="PROSITE" id="PS50878"/>
    </source>
</evidence>
<proteinExistence type="inferred from homology"/>
<keyword evidence="3" id="KW-0548">Nucleotidyltransferase</keyword>
<name>A0ABY5V4D4_9BACT</name>
<organism evidence="3 4">
    <name type="scientific">Alistipes senegalensis JC50</name>
    <dbReference type="NCBI Taxonomy" id="1033732"/>
    <lineage>
        <taxon>Bacteria</taxon>
        <taxon>Pseudomonadati</taxon>
        <taxon>Bacteroidota</taxon>
        <taxon>Bacteroidia</taxon>
        <taxon>Bacteroidales</taxon>
        <taxon>Rikenellaceae</taxon>
        <taxon>Alistipes</taxon>
    </lineage>
</organism>
<keyword evidence="4" id="KW-1185">Reference proteome</keyword>
<reference evidence="3" key="1">
    <citation type="journal article" date="2022" name="Cell">
        <title>Design, construction, and in vivo augmentation of a complex gut microbiome.</title>
        <authorList>
            <person name="Cheng A.G."/>
            <person name="Ho P.Y."/>
            <person name="Aranda-Diaz A."/>
            <person name="Jain S."/>
            <person name="Yu F.B."/>
            <person name="Meng X."/>
            <person name="Wang M."/>
            <person name="Iakiviak M."/>
            <person name="Nagashima K."/>
            <person name="Zhao A."/>
            <person name="Murugkar P."/>
            <person name="Patil A."/>
            <person name="Atabakhsh K."/>
            <person name="Weakley A."/>
            <person name="Yan J."/>
            <person name="Brumbaugh A.R."/>
            <person name="Higginbottom S."/>
            <person name="Dimas A."/>
            <person name="Shiver A.L."/>
            <person name="Deutschbauer A."/>
            <person name="Neff N."/>
            <person name="Sonnenburg J.L."/>
            <person name="Huang K.C."/>
            <person name="Fischbach M.A."/>
        </authorList>
    </citation>
    <scope>NUCLEOTIDE SEQUENCE</scope>
    <source>
        <strain evidence="3">JC50</strain>
    </source>
</reference>
<protein>
    <submittedName>
        <fullName evidence="3">Reverse transcriptase domain-containing protein</fullName>
    </submittedName>
</protein>
<dbReference type="InterPro" id="IPR051083">
    <property type="entry name" value="GrpII_Intron_Splice-Mob/Def"/>
</dbReference>
<dbReference type="PANTHER" id="PTHR34047:SF8">
    <property type="entry name" value="PROTEIN YKFC"/>
    <property type="match status" value="1"/>
</dbReference>
<gene>
    <name evidence="3" type="ORF">NQ519_12070</name>
</gene>
<dbReference type="RefSeq" id="WP_019150901.1">
    <property type="nucleotide sequence ID" value="NZ_CP102252.1"/>
</dbReference>
<sequence length="426" mass="50851">MNYDLLDTLFQAYFDVRKGKRNTVNQLRYELNMEHELLELYDDIVSRRYNPSRSICFLLTELEIKREIFGANFRDRIVHRLIHDQIAPLFERTFIADSYSCRKGMGTLYAIRRLDHHIRSCSRNYSRPCWVLKLDVQGYFFSIDRKILYAMLRSYLERHWTAYCAAQPAGRYMLDSELLFYLLERVIFHDATQNCIVRGSRKVWADFPPSKSLFHAAPDCGLPIGNLTSQLFSNIYMDRFDQWMKRELKVRHYGRYVDDFYIVHEDAGYLKSLIPVIRDFLREELHLTLHPRKIHLQRADRGVLFVGGYVKPGRIYPSHRVVSRFRQMLDVNRARCRKQQAPKFAASINSYLGGMKHFRCYRCRRRIIEANEWIYRYGWMRTDFAKFTLDHRVRAHAPCALVSDSLRNRLRPLQRGLSGTHENLDY</sequence>
<keyword evidence="3" id="KW-0695">RNA-directed DNA polymerase</keyword>
<dbReference type="EMBL" id="CP102252">
    <property type="protein sequence ID" value="UWN64481.1"/>
    <property type="molecule type" value="Genomic_DNA"/>
</dbReference>
<dbReference type="InterPro" id="IPR000477">
    <property type="entry name" value="RT_dom"/>
</dbReference>
<evidence type="ECO:0000313" key="4">
    <source>
        <dbReference type="Proteomes" id="UP001058267"/>
    </source>
</evidence>
<dbReference type="Pfam" id="PF00078">
    <property type="entry name" value="RVT_1"/>
    <property type="match status" value="1"/>
</dbReference>
<dbReference type="GO" id="GO:0003964">
    <property type="term" value="F:RNA-directed DNA polymerase activity"/>
    <property type="evidence" value="ECO:0007669"/>
    <property type="project" value="UniProtKB-KW"/>
</dbReference>